<keyword evidence="3" id="KW-0732">Signal</keyword>
<comment type="caution">
    <text evidence="4">The sequence shown here is derived from an EMBL/GenBank/DDBJ whole genome shotgun (WGS) entry which is preliminary data.</text>
</comment>
<organism evidence="4 5">
    <name type="scientific">Prymnesium parvum</name>
    <name type="common">Toxic golden alga</name>
    <dbReference type="NCBI Taxonomy" id="97485"/>
    <lineage>
        <taxon>Eukaryota</taxon>
        <taxon>Haptista</taxon>
        <taxon>Haptophyta</taxon>
        <taxon>Prymnesiophyceae</taxon>
        <taxon>Prymnesiales</taxon>
        <taxon>Prymnesiaceae</taxon>
        <taxon>Prymnesium</taxon>
    </lineage>
</organism>
<gene>
    <name evidence="4" type="ORF">AB1Y20_008673</name>
</gene>
<dbReference type="InterPro" id="IPR013783">
    <property type="entry name" value="Ig-like_fold"/>
</dbReference>
<feature type="compositionally biased region" description="Basic residues" evidence="2">
    <location>
        <begin position="283"/>
        <end position="297"/>
    </location>
</feature>
<proteinExistence type="inferred from homology"/>
<feature type="signal peptide" evidence="3">
    <location>
        <begin position="1"/>
        <end position="24"/>
    </location>
</feature>
<keyword evidence="5" id="KW-1185">Reference proteome</keyword>
<evidence type="ECO:0000313" key="4">
    <source>
        <dbReference type="EMBL" id="KAL1504905.1"/>
    </source>
</evidence>
<feature type="region of interest" description="Disordered" evidence="2">
    <location>
        <begin position="259"/>
        <end position="304"/>
    </location>
</feature>
<comment type="similarity">
    <text evidence="1">Belongs to the 5'-AMP-activated protein kinase beta subunit family.</text>
</comment>
<feature type="chain" id="PRO_5044344101" description="Apple domain-containing protein" evidence="3">
    <location>
        <begin position="25"/>
        <end position="304"/>
    </location>
</feature>
<dbReference type="InterPro" id="IPR050827">
    <property type="entry name" value="CRP1_MDG1_kinase"/>
</dbReference>
<dbReference type="SUPFAM" id="SSF81296">
    <property type="entry name" value="E set domains"/>
    <property type="match status" value="1"/>
</dbReference>
<feature type="region of interest" description="Disordered" evidence="2">
    <location>
        <begin position="139"/>
        <end position="165"/>
    </location>
</feature>
<dbReference type="Proteomes" id="UP001515480">
    <property type="component" value="Unassembled WGS sequence"/>
</dbReference>
<dbReference type="PANTHER" id="PTHR10343:SF84">
    <property type="entry name" value="5'-AMP-ACTIVATED PROTEIN KINASE SUBUNIT BETA-1"/>
    <property type="match status" value="1"/>
</dbReference>
<name>A0AB34ISC9_PRYPA</name>
<sequence length="304" mass="32427">MACHAILSLLALLSLLSLLPLAAGSDAPPAHAVPDYRLKWLGPGREVSVSGDWDSWSRPGVQMRRDEGGVLAADIFLPEECPRVNLVMSGVCCYHYKFLVSFAGGYSRWLHDPKQPMDKDPDGWVNNFMCKYARTHDGQLQKSEGPPRALAAPQGKLSAGEPHAAADAAAAPTAAPGCLLLPATSFNGSTLHATSTRLMQGCCDACRRRAGCAAFNWRPEPLPRNCVMLGQDYGVARGTALSSAGTVSLNPVPLYGSVSPPVQSRPRKASATTLQAAHESGGARHKKRKWAHRKKKGQQAAEGA</sequence>
<dbReference type="PANTHER" id="PTHR10343">
    <property type="entry name" value="5'-AMP-ACTIVATED PROTEIN KINASE , BETA SUBUNIT"/>
    <property type="match status" value="1"/>
</dbReference>
<accession>A0AB34ISC9</accession>
<protein>
    <recommendedName>
        <fullName evidence="6">Apple domain-containing protein</fullName>
    </recommendedName>
</protein>
<dbReference type="InterPro" id="IPR014756">
    <property type="entry name" value="Ig_E-set"/>
</dbReference>
<evidence type="ECO:0000313" key="5">
    <source>
        <dbReference type="Proteomes" id="UP001515480"/>
    </source>
</evidence>
<evidence type="ECO:0008006" key="6">
    <source>
        <dbReference type="Google" id="ProtNLM"/>
    </source>
</evidence>
<dbReference type="EMBL" id="JBGBPQ010000019">
    <property type="protein sequence ID" value="KAL1504905.1"/>
    <property type="molecule type" value="Genomic_DNA"/>
</dbReference>
<dbReference type="CDD" id="cd02859">
    <property type="entry name" value="E_set_AMPKbeta_like_N"/>
    <property type="match status" value="1"/>
</dbReference>
<evidence type="ECO:0000256" key="1">
    <source>
        <dbReference type="ARBA" id="ARBA00010926"/>
    </source>
</evidence>
<dbReference type="AlphaFoldDB" id="A0AB34ISC9"/>
<evidence type="ECO:0000256" key="2">
    <source>
        <dbReference type="SAM" id="MobiDB-lite"/>
    </source>
</evidence>
<dbReference type="Gene3D" id="2.60.40.10">
    <property type="entry name" value="Immunoglobulins"/>
    <property type="match status" value="1"/>
</dbReference>
<reference evidence="4 5" key="1">
    <citation type="journal article" date="2024" name="Science">
        <title>Giant polyketide synthase enzymes in the biosynthesis of giant marine polyether toxins.</title>
        <authorList>
            <person name="Fallon T.R."/>
            <person name="Shende V.V."/>
            <person name="Wierzbicki I.H."/>
            <person name="Pendleton A.L."/>
            <person name="Watervoot N.F."/>
            <person name="Auber R.P."/>
            <person name="Gonzalez D.J."/>
            <person name="Wisecaver J.H."/>
            <person name="Moore B.S."/>
        </authorList>
    </citation>
    <scope>NUCLEOTIDE SEQUENCE [LARGE SCALE GENOMIC DNA]</scope>
    <source>
        <strain evidence="4 5">12B1</strain>
    </source>
</reference>
<evidence type="ECO:0000256" key="3">
    <source>
        <dbReference type="SAM" id="SignalP"/>
    </source>
</evidence>